<protein>
    <submittedName>
        <fullName evidence="3">Uncharacterized protein</fullName>
    </submittedName>
</protein>
<evidence type="ECO:0000256" key="2">
    <source>
        <dbReference type="ARBA" id="ARBA00022638"/>
    </source>
</evidence>
<dbReference type="RefSeq" id="WP_010365951.1">
    <property type="nucleotide sequence ID" value="NZ_AHBZ03000023.1"/>
</dbReference>
<proteinExistence type="predicted"/>
<dbReference type="InterPro" id="IPR023347">
    <property type="entry name" value="Lysozyme_dom_sf"/>
</dbReference>
<accession>A0AAD4AGD6</accession>
<evidence type="ECO:0000256" key="1">
    <source>
        <dbReference type="ARBA" id="ARBA00022529"/>
    </source>
</evidence>
<dbReference type="GO" id="GO:0003796">
    <property type="term" value="F:lysozyme activity"/>
    <property type="evidence" value="ECO:0007669"/>
    <property type="project" value="UniProtKB-EC"/>
</dbReference>
<comment type="caution">
    <text evidence="3">The sequence shown here is derived from an EMBL/GenBank/DDBJ whole genome shotgun (WGS) entry which is preliminary data.</text>
</comment>
<dbReference type="AlphaFoldDB" id="A0AAD4AGD6"/>
<dbReference type="PANTHER" id="PTHR37406">
    <property type="entry name" value="T4-TYPE LYSOZYME 1-RELATED"/>
    <property type="match status" value="1"/>
</dbReference>
<dbReference type="Proteomes" id="UP000016487">
    <property type="component" value="Unassembled WGS sequence"/>
</dbReference>
<keyword evidence="2" id="KW-0081">Bacteriolytic enzyme</keyword>
<name>A0AAD4AGD6_9GAMM</name>
<dbReference type="GO" id="GO:0042742">
    <property type="term" value="P:defense response to bacterium"/>
    <property type="evidence" value="ECO:0007669"/>
    <property type="project" value="UniProtKB-KW"/>
</dbReference>
<organism evidence="3 4">
    <name type="scientific">Pseudoalteromonas citrea</name>
    <dbReference type="NCBI Taxonomy" id="43655"/>
    <lineage>
        <taxon>Bacteria</taxon>
        <taxon>Pseudomonadati</taxon>
        <taxon>Pseudomonadota</taxon>
        <taxon>Gammaproteobacteria</taxon>
        <taxon>Alteromonadales</taxon>
        <taxon>Pseudoalteromonadaceae</taxon>
        <taxon>Pseudoalteromonas</taxon>
    </lineage>
</organism>
<dbReference type="EMBL" id="AHBZ03000023">
    <property type="protein sequence ID" value="KAF7767771.1"/>
    <property type="molecule type" value="Genomic_DNA"/>
</dbReference>
<reference evidence="3" key="1">
    <citation type="journal article" date="2012" name="J. Bacteriol.">
        <title>Genome sequences of type strains of seven species of the marine bacterium Pseudoalteromonas.</title>
        <authorList>
            <person name="Xie B.B."/>
            <person name="Shu Y.L."/>
            <person name="Qin Q.L."/>
            <person name="Rong J.C."/>
            <person name="Zhang X.Y."/>
            <person name="Chen X.L."/>
            <person name="Shi M."/>
            <person name="He H.L."/>
            <person name="Zhou B.C."/>
            <person name="Zhang Y.Z."/>
        </authorList>
    </citation>
    <scope>NUCLEOTIDE SEQUENCE</scope>
    <source>
        <strain evidence="3">DSM 8771</strain>
    </source>
</reference>
<dbReference type="GO" id="GO:0016998">
    <property type="term" value="P:cell wall macromolecule catabolic process"/>
    <property type="evidence" value="ECO:0007669"/>
    <property type="project" value="InterPro"/>
</dbReference>
<gene>
    <name evidence="3" type="ORF">PCIT_a3862</name>
</gene>
<sequence>MVQKHSDFIANLKQFEGKVDHLYLDSRGNPTIGIGFMMANVDQFCALLMHTKQHKPATNKQKRDEYLRLSQLPSGYKAQWYKAQCQLYLPEQQCDIVLHHHLGQFERELAVIFNRKNGFKQEFHSLPNPVKSALLDMVFNLGSHHLANHWPKLHHAIKQQDWQRAAKECHRKHIQTERNKQTALWFKSAASDTRSYSWVKWLVRKILNRKSLFGK</sequence>
<dbReference type="Gene3D" id="1.10.530.40">
    <property type="match status" value="1"/>
</dbReference>
<dbReference type="GO" id="GO:0031640">
    <property type="term" value="P:killing of cells of another organism"/>
    <property type="evidence" value="ECO:0007669"/>
    <property type="project" value="UniProtKB-KW"/>
</dbReference>
<keyword evidence="1" id="KW-0929">Antimicrobial</keyword>
<dbReference type="SUPFAM" id="SSF53955">
    <property type="entry name" value="Lysozyme-like"/>
    <property type="match status" value="1"/>
</dbReference>
<dbReference type="InterPro" id="IPR052619">
    <property type="entry name" value="Phage_lysozyme-like"/>
</dbReference>
<evidence type="ECO:0000313" key="4">
    <source>
        <dbReference type="Proteomes" id="UP000016487"/>
    </source>
</evidence>
<dbReference type="InterPro" id="IPR023346">
    <property type="entry name" value="Lysozyme-like_dom_sf"/>
</dbReference>
<evidence type="ECO:0000313" key="3">
    <source>
        <dbReference type="EMBL" id="KAF7767771.1"/>
    </source>
</evidence>
<reference evidence="3" key="2">
    <citation type="submission" date="2015-03" db="EMBL/GenBank/DDBJ databases">
        <title>Genome sequence of Pseudoalteromonas citrea.</title>
        <authorList>
            <person name="Xie B.-B."/>
            <person name="Rong J.-C."/>
            <person name="Qin Q.-L."/>
            <person name="Zhang Y.-Z."/>
        </authorList>
    </citation>
    <scope>NUCLEOTIDE SEQUENCE</scope>
    <source>
        <strain evidence="3">DSM 8771</strain>
    </source>
</reference>
<dbReference type="PANTHER" id="PTHR37406:SF1">
    <property type="entry name" value="T4-TYPE LYSOZYME 1-RELATED"/>
    <property type="match status" value="1"/>
</dbReference>
<dbReference type="GO" id="GO:0009253">
    <property type="term" value="P:peptidoglycan catabolic process"/>
    <property type="evidence" value="ECO:0007669"/>
    <property type="project" value="InterPro"/>
</dbReference>